<accession>A0A4Q7YMM3</accession>
<keyword evidence="4" id="KW-1185">Reference proteome</keyword>
<feature type="coiled-coil region" evidence="1">
    <location>
        <begin position="55"/>
        <end position="110"/>
    </location>
</feature>
<dbReference type="EMBL" id="SHKX01000014">
    <property type="protein sequence ID" value="RZU38214.1"/>
    <property type="molecule type" value="Genomic_DNA"/>
</dbReference>
<keyword evidence="1" id="KW-0175">Coiled coil</keyword>
<reference evidence="3 4" key="1">
    <citation type="submission" date="2019-02" db="EMBL/GenBank/DDBJ databases">
        <title>Genomic Encyclopedia of Type Strains, Phase IV (KMG-IV): sequencing the most valuable type-strain genomes for metagenomic binning, comparative biology and taxonomic classification.</title>
        <authorList>
            <person name="Goeker M."/>
        </authorList>
    </citation>
    <scope>NUCLEOTIDE SEQUENCE [LARGE SCALE GENOMIC DNA]</scope>
    <source>
        <strain evidence="3 4">DSM 105135</strain>
    </source>
</reference>
<proteinExistence type="predicted"/>
<sequence length="376" mass="42981">MKTLTMKSLLLAAACSAGAAQAFDCVDIRDSNQREACYKNSADDHWRNSSDYQRIQEYNAQQREAERRAAEQRRLEQDPAYQARLREEAKARAEDEAKRAKAAEAEAYRQWFERMDREEADKRYWAKEKAAQSVRLKKIRQRVNDRLEAEVARIFAPGAAPVTADDYDRLVTLSLPEWDLMRYWADQGLQRFPREFAFRHAVVQTIGCAGKTYAENSLKNDVRCPLPDFPFATFMQTGEASPRVLDRAVACGLRYLKLENFSPPGSYGTYLGVTPAMMAPWLADEAKLMQAARECEKALPAGVQANPELLKRIAGSQRQFMDEPHSWDAYRRWLLVSAGTWNGLDLGNPEQVEEGMKRLEAAYHQGAEGEWGYFRD</sequence>
<keyword evidence="2" id="KW-0732">Signal</keyword>
<dbReference type="AlphaFoldDB" id="A0A4Q7YMM3"/>
<evidence type="ECO:0000313" key="3">
    <source>
        <dbReference type="EMBL" id="RZU38214.1"/>
    </source>
</evidence>
<protein>
    <submittedName>
        <fullName evidence="3">Heme-degrading protein</fullName>
    </submittedName>
</protein>
<name>A0A4Q7YMM3_9GAMM</name>
<feature type="signal peptide" evidence="2">
    <location>
        <begin position="1"/>
        <end position="22"/>
    </location>
</feature>
<feature type="chain" id="PRO_5020813280" evidence="2">
    <location>
        <begin position="23"/>
        <end position="376"/>
    </location>
</feature>
<comment type="caution">
    <text evidence="3">The sequence shown here is derived from an EMBL/GenBank/DDBJ whole genome shotgun (WGS) entry which is preliminary data.</text>
</comment>
<evidence type="ECO:0000256" key="2">
    <source>
        <dbReference type="SAM" id="SignalP"/>
    </source>
</evidence>
<evidence type="ECO:0000313" key="4">
    <source>
        <dbReference type="Proteomes" id="UP000292423"/>
    </source>
</evidence>
<gene>
    <name evidence="3" type="ORF">EV700_2792</name>
</gene>
<organism evidence="3 4">
    <name type="scientific">Fluviicoccus keumensis</name>
    <dbReference type="NCBI Taxonomy" id="1435465"/>
    <lineage>
        <taxon>Bacteria</taxon>
        <taxon>Pseudomonadati</taxon>
        <taxon>Pseudomonadota</taxon>
        <taxon>Gammaproteobacteria</taxon>
        <taxon>Moraxellales</taxon>
        <taxon>Moraxellaceae</taxon>
        <taxon>Fluviicoccus</taxon>
    </lineage>
</organism>
<evidence type="ECO:0000256" key="1">
    <source>
        <dbReference type="SAM" id="Coils"/>
    </source>
</evidence>
<dbReference type="Proteomes" id="UP000292423">
    <property type="component" value="Unassembled WGS sequence"/>
</dbReference>